<protein>
    <submittedName>
        <fullName evidence="1">Uncharacterized protein</fullName>
    </submittedName>
</protein>
<comment type="caution">
    <text evidence="1">The sequence shown here is derived from an EMBL/GenBank/DDBJ whole genome shotgun (WGS) entry which is preliminary data.</text>
</comment>
<sequence length="108" mass="11957">MSFSFIPLVFKLLDHCSLLDPPVTVRLPACSTVVPVVALCSSAPAPCPVLLVLFSVHTVFLKGHTHLVKCQVLVMFKMNCILIIKKYFTTSTFITRNKTPKNLNKLVA</sequence>
<gene>
    <name evidence="1" type="ORF">CHARACLAT_005612</name>
</gene>
<name>A0ABU7DNM3_9TELE</name>
<evidence type="ECO:0000313" key="2">
    <source>
        <dbReference type="Proteomes" id="UP001352852"/>
    </source>
</evidence>
<dbReference type="EMBL" id="JAHUTJ010033067">
    <property type="protein sequence ID" value="MED6276692.1"/>
    <property type="molecule type" value="Genomic_DNA"/>
</dbReference>
<accession>A0ABU7DNM3</accession>
<keyword evidence="2" id="KW-1185">Reference proteome</keyword>
<proteinExistence type="predicted"/>
<dbReference type="Proteomes" id="UP001352852">
    <property type="component" value="Unassembled WGS sequence"/>
</dbReference>
<evidence type="ECO:0000313" key="1">
    <source>
        <dbReference type="EMBL" id="MED6276692.1"/>
    </source>
</evidence>
<reference evidence="1 2" key="1">
    <citation type="submission" date="2021-06" db="EMBL/GenBank/DDBJ databases">
        <authorList>
            <person name="Palmer J.M."/>
        </authorList>
    </citation>
    <scope>NUCLEOTIDE SEQUENCE [LARGE SCALE GENOMIC DNA]</scope>
    <source>
        <strain evidence="1 2">CL_MEX2019</strain>
        <tissue evidence="1">Muscle</tissue>
    </source>
</reference>
<organism evidence="1 2">
    <name type="scientific">Characodon lateralis</name>
    <dbReference type="NCBI Taxonomy" id="208331"/>
    <lineage>
        <taxon>Eukaryota</taxon>
        <taxon>Metazoa</taxon>
        <taxon>Chordata</taxon>
        <taxon>Craniata</taxon>
        <taxon>Vertebrata</taxon>
        <taxon>Euteleostomi</taxon>
        <taxon>Actinopterygii</taxon>
        <taxon>Neopterygii</taxon>
        <taxon>Teleostei</taxon>
        <taxon>Neoteleostei</taxon>
        <taxon>Acanthomorphata</taxon>
        <taxon>Ovalentaria</taxon>
        <taxon>Atherinomorphae</taxon>
        <taxon>Cyprinodontiformes</taxon>
        <taxon>Goodeidae</taxon>
        <taxon>Characodon</taxon>
    </lineage>
</organism>